<dbReference type="EMBL" id="MU827302">
    <property type="protein sequence ID" value="KAJ7365902.1"/>
    <property type="molecule type" value="Genomic_DNA"/>
</dbReference>
<dbReference type="PROSITE" id="PS51221">
    <property type="entry name" value="TTL"/>
    <property type="match status" value="1"/>
</dbReference>
<evidence type="ECO:0000256" key="6">
    <source>
        <dbReference type="SAM" id="MobiDB-lite"/>
    </source>
</evidence>
<feature type="region of interest" description="Disordered" evidence="6">
    <location>
        <begin position="496"/>
        <end position="567"/>
    </location>
</feature>
<evidence type="ECO:0000313" key="7">
    <source>
        <dbReference type="EMBL" id="KAJ7365902.1"/>
    </source>
</evidence>
<feature type="region of interest" description="Disordered" evidence="6">
    <location>
        <begin position="1"/>
        <end position="56"/>
    </location>
</feature>
<gene>
    <name evidence="7" type="primary">TTLL6_1</name>
    <name evidence="7" type="ORF">OS493_002632</name>
</gene>
<dbReference type="GO" id="GO:0005874">
    <property type="term" value="C:microtubule"/>
    <property type="evidence" value="ECO:0007669"/>
    <property type="project" value="UniProtKB-KW"/>
</dbReference>
<proteinExistence type="inferred from homology"/>
<dbReference type="GO" id="GO:0036064">
    <property type="term" value="C:ciliary basal body"/>
    <property type="evidence" value="ECO:0007669"/>
    <property type="project" value="TreeGrafter"/>
</dbReference>
<keyword evidence="3" id="KW-0493">Microtubule</keyword>
<dbReference type="SUPFAM" id="SSF56059">
    <property type="entry name" value="Glutathione synthetase ATP-binding domain-like"/>
    <property type="match status" value="1"/>
</dbReference>
<dbReference type="InterPro" id="IPR004344">
    <property type="entry name" value="TTL/TTLL_fam"/>
</dbReference>
<dbReference type="OrthoDB" id="202825at2759"/>
<evidence type="ECO:0000313" key="8">
    <source>
        <dbReference type="Proteomes" id="UP001163046"/>
    </source>
</evidence>
<evidence type="ECO:0000256" key="4">
    <source>
        <dbReference type="ARBA" id="ARBA00022741"/>
    </source>
</evidence>
<dbReference type="Pfam" id="PF03133">
    <property type="entry name" value="TTL"/>
    <property type="match status" value="1"/>
</dbReference>
<keyword evidence="4" id="KW-0547">Nucleotide-binding</keyword>
<keyword evidence="2" id="KW-0436">Ligase</keyword>
<dbReference type="GO" id="GO:0070740">
    <property type="term" value="F:tubulin-glutamic acid ligase activity"/>
    <property type="evidence" value="ECO:0007669"/>
    <property type="project" value="TreeGrafter"/>
</dbReference>
<sequence>MADNEFEGEISDNESDVSLHGESECEGEDSGGEDVPEPVYTETTADDRTATPKKAKAKKKKKKWMNACLTNCKYESVRRVTKRFGMKEVGEDEDWALFWTDCSVALERCMDMKRYQKINHFPGMSEICRKDLLARNMNRLWKQFPKEYAVFPKTWCLPADYGEFQAYCRQKKIKTFILKPDSGSQGKGIFLTKNPKDVKPGEHMVCQQYVSKPFLIDGFKFDLRVYVLVTSCDPLRIFVYEDGLGRFATLKYLDPSNNNIDDTCMHLTNYAVNKHSKDFIRDEETGSKRRITTVNKWFEDNGYNVKEIWESIEDAIIKTLITAHPILKHNYRTCFPNHNKGSACFEILGFDILLDKKLKAWVLEVNHSPSFTTDSPLDKEIKEGLMLDALTLLNFGACDRRKILEEDKKRVRDRLLQKQRPKENKKEECENQSQYNEWLKKYEDTHLGKYRRIYPEDNEEKYATFFENSCSLFQETAASKARIECARVQREQIMAKQQEQESARLKNSGRAPKGSKDGLRPESPHSRRPRRPPVRKMVQTNRARFEGGRRAGQEQSDTTKPLTISEEEELERITSLLQRDNLIRGLGVVEFVYKLLHCTPGTGGPQKNCSLHHSNNHKDSSSKGGSLPGDRSSSIYGSMGLLSTAGNSAVASQLSRFQTYQPAALSAVMNLNSITQQAPPTLTRNDRRALASVGIVPSAPTGLPKHRYGSRKLTNTRTVNGNADYDWRSGFDSWDRGY</sequence>
<feature type="compositionally biased region" description="Polar residues" evidence="6">
    <location>
        <begin position="553"/>
        <end position="562"/>
    </location>
</feature>
<dbReference type="GO" id="GO:0000226">
    <property type="term" value="P:microtubule cytoskeleton organization"/>
    <property type="evidence" value="ECO:0007669"/>
    <property type="project" value="TreeGrafter"/>
</dbReference>
<dbReference type="FunFam" id="3.30.470.20:FF:000009">
    <property type="entry name" value="tubulin polyglutamylase TTLL5 isoform X1"/>
    <property type="match status" value="1"/>
</dbReference>
<dbReference type="Gene3D" id="3.30.470.20">
    <property type="entry name" value="ATP-grasp fold, B domain"/>
    <property type="match status" value="1"/>
</dbReference>
<evidence type="ECO:0000256" key="3">
    <source>
        <dbReference type="ARBA" id="ARBA00022701"/>
    </source>
</evidence>
<name>A0A9W9YTC5_9CNID</name>
<feature type="compositionally biased region" description="Basic and acidic residues" evidence="6">
    <location>
        <begin position="543"/>
        <end position="552"/>
    </location>
</feature>
<comment type="caution">
    <text evidence="7">The sequence shown here is derived from an EMBL/GenBank/DDBJ whole genome shotgun (WGS) entry which is preliminary data.</text>
</comment>
<dbReference type="AlphaFoldDB" id="A0A9W9YTC5"/>
<organism evidence="7 8">
    <name type="scientific">Desmophyllum pertusum</name>
    <dbReference type="NCBI Taxonomy" id="174260"/>
    <lineage>
        <taxon>Eukaryota</taxon>
        <taxon>Metazoa</taxon>
        <taxon>Cnidaria</taxon>
        <taxon>Anthozoa</taxon>
        <taxon>Hexacorallia</taxon>
        <taxon>Scleractinia</taxon>
        <taxon>Caryophylliina</taxon>
        <taxon>Caryophylliidae</taxon>
        <taxon>Desmophyllum</taxon>
    </lineage>
</organism>
<dbReference type="GO" id="GO:0005524">
    <property type="term" value="F:ATP binding"/>
    <property type="evidence" value="ECO:0007669"/>
    <property type="project" value="UniProtKB-KW"/>
</dbReference>
<dbReference type="Proteomes" id="UP001163046">
    <property type="component" value="Unassembled WGS sequence"/>
</dbReference>
<feature type="compositionally biased region" description="Acidic residues" evidence="6">
    <location>
        <begin position="1"/>
        <end position="15"/>
    </location>
</feature>
<keyword evidence="8" id="KW-1185">Reference proteome</keyword>
<accession>A0A9W9YTC5</accession>
<evidence type="ECO:0000256" key="1">
    <source>
        <dbReference type="ARBA" id="ARBA00006820"/>
    </source>
</evidence>
<dbReference type="PANTHER" id="PTHR12241:SF161">
    <property type="entry name" value="TUBULIN POLYGLUTAMYLASE TTLL6"/>
    <property type="match status" value="1"/>
</dbReference>
<reference evidence="7" key="1">
    <citation type="submission" date="2023-01" db="EMBL/GenBank/DDBJ databases">
        <title>Genome assembly of the deep-sea coral Lophelia pertusa.</title>
        <authorList>
            <person name="Herrera S."/>
            <person name="Cordes E."/>
        </authorList>
    </citation>
    <scope>NUCLEOTIDE SEQUENCE</scope>
    <source>
        <strain evidence="7">USNM1676648</strain>
        <tissue evidence="7">Polyp</tissue>
    </source>
</reference>
<feature type="compositionally biased region" description="Acidic residues" evidence="6">
    <location>
        <begin position="24"/>
        <end position="36"/>
    </location>
</feature>
<feature type="compositionally biased region" description="Basic and acidic residues" evidence="6">
    <location>
        <begin position="514"/>
        <end position="525"/>
    </location>
</feature>
<keyword evidence="5" id="KW-0067">ATP-binding</keyword>
<dbReference type="GO" id="GO:0015631">
    <property type="term" value="F:tubulin binding"/>
    <property type="evidence" value="ECO:0007669"/>
    <property type="project" value="TreeGrafter"/>
</dbReference>
<protein>
    <submittedName>
        <fullName evidence="7">Tubulin polyglutamylase ttll6</fullName>
    </submittedName>
</protein>
<comment type="similarity">
    <text evidence="1">Belongs to the tubulin--tyrosine ligase family.</text>
</comment>
<evidence type="ECO:0000256" key="2">
    <source>
        <dbReference type="ARBA" id="ARBA00022598"/>
    </source>
</evidence>
<dbReference type="PANTHER" id="PTHR12241">
    <property type="entry name" value="TUBULIN POLYGLUTAMYLASE"/>
    <property type="match status" value="1"/>
</dbReference>
<evidence type="ECO:0000256" key="5">
    <source>
        <dbReference type="ARBA" id="ARBA00022840"/>
    </source>
</evidence>
<feature type="region of interest" description="Disordered" evidence="6">
    <location>
        <begin position="607"/>
        <end position="632"/>
    </location>
</feature>